<dbReference type="PANTHER" id="PTHR30270:SF0">
    <property type="entry name" value="THIAMINE-MONOPHOSPHATE KINASE"/>
    <property type="match status" value="1"/>
</dbReference>
<dbReference type="InterPro" id="IPR010918">
    <property type="entry name" value="PurM-like_C_dom"/>
</dbReference>
<dbReference type="InterPro" id="IPR016181">
    <property type="entry name" value="Acyl_CoA_acyltransferase"/>
</dbReference>
<dbReference type="Pfam" id="PF02769">
    <property type="entry name" value="AIRS_C"/>
    <property type="match status" value="1"/>
</dbReference>
<dbReference type="SUPFAM" id="SSF56042">
    <property type="entry name" value="PurM C-terminal domain-like"/>
    <property type="match status" value="1"/>
</dbReference>
<evidence type="ECO:0000313" key="3">
    <source>
        <dbReference type="Proteomes" id="UP000285317"/>
    </source>
</evidence>
<dbReference type="InterPro" id="IPR024035">
    <property type="entry name" value="MSMEG_0567_GNAT"/>
</dbReference>
<dbReference type="NCBIfam" id="TIGR04045">
    <property type="entry name" value="MSMEG_0567_GNAT"/>
    <property type="match status" value="1"/>
</dbReference>
<dbReference type="InterPro" id="IPR006283">
    <property type="entry name" value="ThiL-like"/>
</dbReference>
<dbReference type="NCBIfam" id="TIGR04050">
    <property type="entry name" value="MSMEG_0567_Cter"/>
    <property type="match status" value="1"/>
</dbReference>
<dbReference type="GO" id="GO:0009228">
    <property type="term" value="P:thiamine biosynthetic process"/>
    <property type="evidence" value="ECO:0007669"/>
    <property type="project" value="InterPro"/>
</dbReference>
<evidence type="ECO:0000313" key="2">
    <source>
        <dbReference type="EMBL" id="AZZ52391.1"/>
    </source>
</evidence>
<dbReference type="GO" id="GO:0016747">
    <property type="term" value="F:acyltransferase activity, transferring groups other than amino-acyl groups"/>
    <property type="evidence" value="ECO:0007669"/>
    <property type="project" value="InterPro"/>
</dbReference>
<dbReference type="Proteomes" id="UP000285317">
    <property type="component" value="Chromosome"/>
</dbReference>
<dbReference type="EMBL" id="CP028137">
    <property type="protein sequence ID" value="AZZ52391.1"/>
    <property type="molecule type" value="Genomic_DNA"/>
</dbReference>
<dbReference type="KEGG" id="rfs:C1I64_10255"/>
<dbReference type="PROSITE" id="PS51186">
    <property type="entry name" value="GNAT"/>
    <property type="match status" value="1"/>
</dbReference>
<sequence>MELSILEGVRAVAPAARDTFVVVVADPAEVAAYRALRREVFVGEQGLFDADDRDALDEDPRTVVLVARSADGVLGGVRIAPALEQDLGWWTGSRLVVRRSARGGAGIGAALVRAACAEAEARGVIRFEATVQTQNEVLFRRLGWDRLGAVEVAGTPHVRMRWPIDRFDRLARGAKAALGPLLDAFAGQLGGPGFRGDDGAPVPGSDLVAVCDAIVPSMVERDPEWAGWCSVLVNVNDLTAMGADPVGLLDAVAARDASFAARVLRGLRAGAEAWGVPLLGGHTQLGVPAALSVTGLGRTARPVPGSAPIGHELSLTADLAGVWRPGYAGLQWDSTSGRSPEVLRALAASVGAGAPDGAKDVSMAGLVGTVGMLAEASGAGAELEVAAIPRPAAAGLADWLSCFPGFAMLTADRPGASRMGTPHTTTAAIGRVVPGEGVTLRWPDGETTPAITSAVTRLGAA</sequence>
<dbReference type="Pfam" id="PF13508">
    <property type="entry name" value="Acetyltransf_7"/>
    <property type="match status" value="1"/>
</dbReference>
<dbReference type="Gene3D" id="3.40.630.30">
    <property type="match status" value="1"/>
</dbReference>
<dbReference type="SUPFAM" id="SSF55326">
    <property type="entry name" value="PurM N-terminal domain-like"/>
    <property type="match status" value="1"/>
</dbReference>
<dbReference type="InterPro" id="IPR000182">
    <property type="entry name" value="GNAT_dom"/>
</dbReference>
<dbReference type="Gene3D" id="3.90.650.10">
    <property type="entry name" value="PurM-like C-terminal domain"/>
    <property type="match status" value="1"/>
</dbReference>
<name>A0A3Q9UST5_9MICO</name>
<dbReference type="Gene3D" id="3.30.1330.10">
    <property type="entry name" value="PurM-like, N-terminal domain"/>
    <property type="match status" value="1"/>
</dbReference>
<dbReference type="InterPro" id="IPR036676">
    <property type="entry name" value="PurM-like_C_sf"/>
</dbReference>
<dbReference type="SUPFAM" id="SSF55729">
    <property type="entry name" value="Acyl-CoA N-acyltransferases (Nat)"/>
    <property type="match status" value="1"/>
</dbReference>
<organism evidence="2 3">
    <name type="scientific">Rathayibacter festucae DSM 15932</name>
    <dbReference type="NCBI Taxonomy" id="1328866"/>
    <lineage>
        <taxon>Bacteria</taxon>
        <taxon>Bacillati</taxon>
        <taxon>Actinomycetota</taxon>
        <taxon>Actinomycetes</taxon>
        <taxon>Micrococcales</taxon>
        <taxon>Microbacteriaceae</taxon>
        <taxon>Rathayibacter</taxon>
    </lineage>
</organism>
<dbReference type="InterPro" id="IPR023911">
    <property type="entry name" value="MSMEG_0567/sll0787_C"/>
</dbReference>
<gene>
    <name evidence="2" type="ORF">C1I64_10255</name>
</gene>
<proteinExistence type="predicted"/>
<dbReference type="AlphaFoldDB" id="A0A3Q9UST5"/>
<protein>
    <submittedName>
        <fullName evidence="2">AIR synthase</fullName>
    </submittedName>
</protein>
<reference evidence="3" key="1">
    <citation type="submission" date="2018-03" db="EMBL/GenBank/DDBJ databases">
        <title>Bacteriophage NCPPB3778 and a type I-E CRISPR drive the evolution of the US Biological Select Agent, Rathayibacter toxicus.</title>
        <authorList>
            <person name="Davis E.W.II."/>
            <person name="Tabima J.F."/>
            <person name="Weisberg A.J."/>
            <person name="Dantas Lopes L."/>
            <person name="Wiseman M.S."/>
            <person name="Wiseman M.S."/>
            <person name="Pupko T."/>
            <person name="Belcher M.S."/>
            <person name="Sechler A.J."/>
            <person name="Tancos M.A."/>
            <person name="Schroeder B.K."/>
            <person name="Murray T.D."/>
            <person name="Luster D.G."/>
            <person name="Schneider W.L."/>
            <person name="Rogers E."/>
            <person name="Andreote F.D."/>
            <person name="Grunwald N.J."/>
            <person name="Putnam M.L."/>
            <person name="Chang J.H."/>
        </authorList>
    </citation>
    <scope>NUCLEOTIDE SEQUENCE [LARGE SCALE GENOMIC DNA]</scope>
    <source>
        <strain evidence="3">DSM 15932</strain>
    </source>
</reference>
<dbReference type="PANTHER" id="PTHR30270">
    <property type="entry name" value="THIAMINE-MONOPHOSPHATE KINASE"/>
    <property type="match status" value="1"/>
</dbReference>
<evidence type="ECO:0000259" key="1">
    <source>
        <dbReference type="PROSITE" id="PS51186"/>
    </source>
</evidence>
<feature type="domain" description="N-acetyltransferase" evidence="1">
    <location>
        <begin position="20"/>
        <end position="165"/>
    </location>
</feature>
<dbReference type="InterPro" id="IPR036921">
    <property type="entry name" value="PurM-like_N_sf"/>
</dbReference>
<accession>A0A3Q9UST5</accession>
<dbReference type="InterPro" id="IPR016188">
    <property type="entry name" value="PurM-like_N"/>
</dbReference>
<dbReference type="RefSeq" id="WP_127887126.1">
    <property type="nucleotide sequence ID" value="NZ_CP028137.1"/>
</dbReference>
<dbReference type="GO" id="GO:0009030">
    <property type="term" value="F:thiamine-phosphate kinase activity"/>
    <property type="evidence" value="ECO:0007669"/>
    <property type="project" value="InterPro"/>
</dbReference>
<dbReference type="Pfam" id="PF00586">
    <property type="entry name" value="AIRS"/>
    <property type="match status" value="1"/>
</dbReference>